<feature type="compositionally biased region" description="Polar residues" evidence="1">
    <location>
        <begin position="114"/>
        <end position="154"/>
    </location>
</feature>
<feature type="non-terminal residue" evidence="2">
    <location>
        <position position="1"/>
    </location>
</feature>
<dbReference type="AlphaFoldDB" id="A0A1B6HUX2"/>
<dbReference type="EMBL" id="GECU01029271">
    <property type="protein sequence ID" value="JAS78435.1"/>
    <property type="molecule type" value="Transcribed_RNA"/>
</dbReference>
<accession>A0A1B6HUX2</accession>
<evidence type="ECO:0000313" key="2">
    <source>
        <dbReference type="EMBL" id="JAS78435.1"/>
    </source>
</evidence>
<sequence>LHIYKTYPRNSMDYRSLLLEVLIFVLLNSCYGRPTKQQHRKAGTTPESEEINNQNILHKNIVLTNSDQDKLTSIFISNSKSQQLNFSIKKAETTLTFPTDHSQYQQKNLLSKSAESIAGSSDKSNPSTDALQQPKYSSTGLSGISNYPTVISQQQREHSLAHNAESTTGLPGTSNPPTETSQQQ</sequence>
<gene>
    <name evidence="2" type="ORF">g.17265</name>
</gene>
<organism evidence="2">
    <name type="scientific">Homalodisca liturata</name>
    <dbReference type="NCBI Taxonomy" id="320908"/>
    <lineage>
        <taxon>Eukaryota</taxon>
        <taxon>Metazoa</taxon>
        <taxon>Ecdysozoa</taxon>
        <taxon>Arthropoda</taxon>
        <taxon>Hexapoda</taxon>
        <taxon>Insecta</taxon>
        <taxon>Pterygota</taxon>
        <taxon>Neoptera</taxon>
        <taxon>Paraneoptera</taxon>
        <taxon>Hemiptera</taxon>
        <taxon>Auchenorrhyncha</taxon>
        <taxon>Membracoidea</taxon>
        <taxon>Cicadellidae</taxon>
        <taxon>Cicadellinae</taxon>
        <taxon>Proconiini</taxon>
        <taxon>Homalodisca</taxon>
    </lineage>
</organism>
<proteinExistence type="predicted"/>
<feature type="compositionally biased region" description="Polar residues" evidence="1">
    <location>
        <begin position="164"/>
        <end position="184"/>
    </location>
</feature>
<reference evidence="2" key="1">
    <citation type="submission" date="2015-11" db="EMBL/GenBank/DDBJ databases">
        <title>De novo transcriptome assembly of four potential Pierce s Disease insect vectors from Arizona vineyards.</title>
        <authorList>
            <person name="Tassone E.E."/>
        </authorList>
    </citation>
    <scope>NUCLEOTIDE SEQUENCE</scope>
</reference>
<evidence type="ECO:0000256" key="1">
    <source>
        <dbReference type="SAM" id="MobiDB-lite"/>
    </source>
</evidence>
<feature type="non-terminal residue" evidence="2">
    <location>
        <position position="184"/>
    </location>
</feature>
<feature type="region of interest" description="Disordered" evidence="1">
    <location>
        <begin position="114"/>
        <end position="184"/>
    </location>
</feature>
<protein>
    <submittedName>
        <fullName evidence="2">Uncharacterized protein</fullName>
    </submittedName>
</protein>
<name>A0A1B6HUX2_9HEMI</name>